<proteinExistence type="predicted"/>
<dbReference type="Proteomes" id="UP000293547">
    <property type="component" value="Unassembled WGS sequence"/>
</dbReference>
<comment type="caution">
    <text evidence="1">The sequence shown here is derived from an EMBL/GenBank/DDBJ whole genome shotgun (WGS) entry which is preliminary data.</text>
</comment>
<protein>
    <submittedName>
        <fullName evidence="1">Uncharacterized protein</fullName>
    </submittedName>
</protein>
<keyword evidence="2" id="KW-1185">Reference proteome</keyword>
<organism evidence="1 2">
    <name type="scientific">Alternaria gaisen</name>
    <dbReference type="NCBI Taxonomy" id="167740"/>
    <lineage>
        <taxon>Eukaryota</taxon>
        <taxon>Fungi</taxon>
        <taxon>Dikarya</taxon>
        <taxon>Ascomycota</taxon>
        <taxon>Pezizomycotina</taxon>
        <taxon>Dothideomycetes</taxon>
        <taxon>Pleosporomycetidae</taxon>
        <taxon>Pleosporales</taxon>
        <taxon>Pleosporineae</taxon>
        <taxon>Pleosporaceae</taxon>
        <taxon>Alternaria</taxon>
        <taxon>Alternaria sect. Alternaria</taxon>
    </lineage>
</organism>
<reference evidence="1 2" key="1">
    <citation type="journal article" date="2019" name="bioRxiv">
        <title>Genomics, evolutionary history and diagnostics of the Alternaria alternata species group including apple and Asian pear pathotypes.</title>
        <authorList>
            <person name="Armitage A.D."/>
            <person name="Cockerton H.M."/>
            <person name="Sreenivasaprasad S."/>
            <person name="Woodhall J.W."/>
            <person name="Lane C.R."/>
            <person name="Harrison R.J."/>
            <person name="Clarkson J.P."/>
        </authorList>
    </citation>
    <scope>NUCLEOTIDE SEQUENCE [LARGE SCALE GENOMIC DNA]</scope>
    <source>
        <strain evidence="1 2">FERA 650</strain>
    </source>
</reference>
<evidence type="ECO:0000313" key="2">
    <source>
        <dbReference type="Proteomes" id="UP000293547"/>
    </source>
</evidence>
<accession>A0ACB6FM44</accession>
<gene>
    <name evidence="1" type="ORF">AG0111_0g6124</name>
</gene>
<sequence length="438" mass="48552">MSLATFFAFTTAGVFSSGVATSRGGEVLVVGDKCATLNASLFTGQNLRPVQSYLASRTRSSANYESICYRKSGSTESCRNFVRDTLPVTLTRNITCPFQGKDRICHSPTATLRLDSGFLNSHYDLGINSRPSSRFLYRTVNECAPTRIEGYTRWNSSATPRNIQFLYGSDPTSCEHECTAQFDVPDFARRRPARNQYGISVTTLYDAREDDLVQSHDSWQPIPELWVPNADISVIYLDISDIYYATPVTDPWFTADQGALEWVREDGNMTVYQSDQPVRGLACVQQYQFCNPSLKGDESCTPLKGIFEAARTASSTIFSHSKDKEGFLWSLAAIKDMAGGFTELSITLKGGSLLAGDYLSALGQDGLPTNQWELELEHWFKFTLADLQRVILVQATGPAIPEAASFHSPPTSPEARAICSNQKVRSDLHMRPLERDNG</sequence>
<evidence type="ECO:0000313" key="1">
    <source>
        <dbReference type="EMBL" id="KAB2105497.1"/>
    </source>
</evidence>
<dbReference type="EMBL" id="PDWZ02000005">
    <property type="protein sequence ID" value="KAB2105497.1"/>
    <property type="molecule type" value="Genomic_DNA"/>
</dbReference>
<name>A0ACB6FM44_9PLEO</name>